<sequence length="138" mass="15461">RLTTDFGTIWHVISGNKFVVEAAVNCRSKFHVQIGEMKVVGFQHEQFSEGLLPHLTLENLIAGLPYLLMIFLCFAYMGLSSLCKEGEPDPTTSLLLQLKKSLCVDDWEASLRSVGVVVLIFSVCYRKMHLLTGKRKSA</sequence>
<feature type="transmembrane region" description="Helical" evidence="1">
    <location>
        <begin position="60"/>
        <end position="79"/>
    </location>
</feature>
<dbReference type="Proteomes" id="UP000601435">
    <property type="component" value="Unassembled WGS sequence"/>
</dbReference>
<proteinExistence type="predicted"/>
<protein>
    <submittedName>
        <fullName evidence="2">Uncharacterized protein</fullName>
    </submittedName>
</protein>
<keyword evidence="1" id="KW-1133">Transmembrane helix</keyword>
<comment type="caution">
    <text evidence="2">The sequence shown here is derived from an EMBL/GenBank/DDBJ whole genome shotgun (WGS) entry which is preliminary data.</text>
</comment>
<gene>
    <name evidence="2" type="ORF">SNEC2469_LOCUS7590</name>
</gene>
<evidence type="ECO:0000313" key="2">
    <source>
        <dbReference type="EMBL" id="CAE7306102.1"/>
    </source>
</evidence>
<dbReference type="EMBL" id="CAJNJA010012834">
    <property type="protein sequence ID" value="CAE7306102.1"/>
    <property type="molecule type" value="Genomic_DNA"/>
</dbReference>
<keyword evidence="3" id="KW-1185">Reference proteome</keyword>
<accession>A0A812NGN1</accession>
<feature type="non-terminal residue" evidence="2">
    <location>
        <position position="1"/>
    </location>
</feature>
<dbReference type="OrthoDB" id="456831at2759"/>
<name>A0A812NGN1_9DINO</name>
<evidence type="ECO:0000256" key="1">
    <source>
        <dbReference type="SAM" id="Phobius"/>
    </source>
</evidence>
<reference evidence="2" key="1">
    <citation type="submission" date="2021-02" db="EMBL/GenBank/DDBJ databases">
        <authorList>
            <person name="Dougan E. K."/>
            <person name="Rhodes N."/>
            <person name="Thang M."/>
            <person name="Chan C."/>
        </authorList>
    </citation>
    <scope>NUCLEOTIDE SEQUENCE</scope>
</reference>
<evidence type="ECO:0000313" key="3">
    <source>
        <dbReference type="Proteomes" id="UP000601435"/>
    </source>
</evidence>
<dbReference type="AlphaFoldDB" id="A0A812NGN1"/>
<organism evidence="2 3">
    <name type="scientific">Symbiodinium necroappetens</name>
    <dbReference type="NCBI Taxonomy" id="1628268"/>
    <lineage>
        <taxon>Eukaryota</taxon>
        <taxon>Sar</taxon>
        <taxon>Alveolata</taxon>
        <taxon>Dinophyceae</taxon>
        <taxon>Suessiales</taxon>
        <taxon>Symbiodiniaceae</taxon>
        <taxon>Symbiodinium</taxon>
    </lineage>
</organism>
<keyword evidence="1" id="KW-0472">Membrane</keyword>
<keyword evidence="1" id="KW-0812">Transmembrane</keyword>